<dbReference type="InterPro" id="IPR036425">
    <property type="entry name" value="MoaB/Mog-like_dom_sf"/>
</dbReference>
<evidence type="ECO:0000256" key="2">
    <source>
        <dbReference type="ARBA" id="ARBA00003487"/>
    </source>
</evidence>
<keyword evidence="10" id="KW-0479">Metal-binding</keyword>
<dbReference type="PANTHER" id="PTHR10192:SF5">
    <property type="entry name" value="GEPHYRIN"/>
    <property type="match status" value="1"/>
</dbReference>
<evidence type="ECO:0000256" key="4">
    <source>
        <dbReference type="ARBA" id="ARBA00010763"/>
    </source>
</evidence>
<comment type="similarity">
    <text evidence="4 10">Belongs to the MoeA family.</text>
</comment>
<dbReference type="Pfam" id="PF03453">
    <property type="entry name" value="MoeA_N"/>
    <property type="match status" value="1"/>
</dbReference>
<dbReference type="EMBL" id="JACJKS010000010">
    <property type="protein sequence ID" value="MBM6948646.1"/>
    <property type="molecule type" value="Genomic_DNA"/>
</dbReference>
<keyword evidence="7 10" id="KW-0500">Molybdenum</keyword>
<accession>A0A938XBS7</accession>
<dbReference type="EC" id="2.10.1.1" evidence="5 10"/>
<dbReference type="CDD" id="cd00887">
    <property type="entry name" value="MoeA"/>
    <property type="match status" value="1"/>
</dbReference>
<evidence type="ECO:0000256" key="10">
    <source>
        <dbReference type="RuleBase" id="RU365090"/>
    </source>
</evidence>
<dbReference type="InterPro" id="IPR001453">
    <property type="entry name" value="MoaB/Mog_dom"/>
</dbReference>
<dbReference type="PROSITE" id="PS01079">
    <property type="entry name" value="MOCF_BIOSYNTHESIS_2"/>
    <property type="match status" value="1"/>
</dbReference>
<dbReference type="Pfam" id="PF03454">
    <property type="entry name" value="MoeA_C"/>
    <property type="match status" value="1"/>
</dbReference>
<evidence type="ECO:0000256" key="1">
    <source>
        <dbReference type="ARBA" id="ARBA00002901"/>
    </source>
</evidence>
<dbReference type="NCBIfam" id="NF045515">
    <property type="entry name" value="Glp_gephyrin"/>
    <property type="match status" value="1"/>
</dbReference>
<proteinExistence type="inferred from homology"/>
<gene>
    <name evidence="12" type="ORF">H6A20_08285</name>
</gene>
<dbReference type="Pfam" id="PF00994">
    <property type="entry name" value="MoCF_biosynth"/>
    <property type="match status" value="1"/>
</dbReference>
<dbReference type="GO" id="GO:0046872">
    <property type="term" value="F:metal ion binding"/>
    <property type="evidence" value="ECO:0007669"/>
    <property type="project" value="UniProtKB-UniRule"/>
</dbReference>
<dbReference type="AlphaFoldDB" id="A0A938XBS7"/>
<evidence type="ECO:0000313" key="12">
    <source>
        <dbReference type="EMBL" id="MBM6948646.1"/>
    </source>
</evidence>
<dbReference type="InterPro" id="IPR038987">
    <property type="entry name" value="MoeA-like"/>
</dbReference>
<dbReference type="SUPFAM" id="SSF63882">
    <property type="entry name" value="MoeA N-terminal region -like"/>
    <property type="match status" value="1"/>
</dbReference>
<dbReference type="GO" id="GO:0005829">
    <property type="term" value="C:cytosol"/>
    <property type="evidence" value="ECO:0007669"/>
    <property type="project" value="TreeGrafter"/>
</dbReference>
<dbReference type="Gene3D" id="3.40.980.10">
    <property type="entry name" value="MoaB/Mog-like domain"/>
    <property type="match status" value="1"/>
</dbReference>
<comment type="catalytic activity">
    <reaction evidence="9">
        <text>adenylyl-molybdopterin + molybdate = Mo-molybdopterin + AMP + H(+)</text>
        <dbReference type="Rhea" id="RHEA:35047"/>
        <dbReference type="ChEBI" id="CHEBI:15378"/>
        <dbReference type="ChEBI" id="CHEBI:36264"/>
        <dbReference type="ChEBI" id="CHEBI:62727"/>
        <dbReference type="ChEBI" id="CHEBI:71302"/>
        <dbReference type="ChEBI" id="CHEBI:456215"/>
        <dbReference type="EC" id="2.10.1.1"/>
    </reaction>
</comment>
<organism evidence="12 13">
    <name type="scientific">Mordavella massiliensis</name>
    <dbReference type="NCBI Taxonomy" id="1871024"/>
    <lineage>
        <taxon>Bacteria</taxon>
        <taxon>Bacillati</taxon>
        <taxon>Bacillota</taxon>
        <taxon>Clostridia</taxon>
        <taxon>Eubacteriales</taxon>
        <taxon>Clostridiaceae</taxon>
        <taxon>Mordavella</taxon>
    </lineage>
</organism>
<dbReference type="InterPro" id="IPR008284">
    <property type="entry name" value="MoCF_biosynth_CS"/>
</dbReference>
<dbReference type="InterPro" id="IPR036688">
    <property type="entry name" value="MoeA_C_domain_IV_sf"/>
</dbReference>
<dbReference type="Gene3D" id="2.170.190.11">
    <property type="entry name" value="Molybdopterin biosynthesis moea protein, domain 3"/>
    <property type="match status" value="1"/>
</dbReference>
<dbReference type="GO" id="GO:0061599">
    <property type="term" value="F:molybdopterin molybdotransferase activity"/>
    <property type="evidence" value="ECO:0007669"/>
    <property type="project" value="UniProtKB-UniRule"/>
</dbReference>
<dbReference type="GO" id="GO:0006777">
    <property type="term" value="P:Mo-molybdopterin cofactor biosynthetic process"/>
    <property type="evidence" value="ECO:0007669"/>
    <property type="project" value="UniProtKB-UniRule"/>
</dbReference>
<dbReference type="SUPFAM" id="SSF63867">
    <property type="entry name" value="MoeA C-terminal domain-like"/>
    <property type="match status" value="1"/>
</dbReference>
<comment type="function">
    <text evidence="1 10">Catalyzes the insertion of molybdate into adenylated molybdopterin with the concomitant release of AMP.</text>
</comment>
<evidence type="ECO:0000256" key="5">
    <source>
        <dbReference type="ARBA" id="ARBA00013269"/>
    </source>
</evidence>
<dbReference type="Proteomes" id="UP000705508">
    <property type="component" value="Unassembled WGS sequence"/>
</dbReference>
<keyword evidence="10" id="KW-0808">Transferase</keyword>
<dbReference type="SUPFAM" id="SSF53218">
    <property type="entry name" value="Molybdenum cofactor biosynthesis proteins"/>
    <property type="match status" value="1"/>
</dbReference>
<evidence type="ECO:0000259" key="11">
    <source>
        <dbReference type="SMART" id="SM00852"/>
    </source>
</evidence>
<comment type="cofactor">
    <cofactor evidence="10">
        <name>Mg(2+)</name>
        <dbReference type="ChEBI" id="CHEBI:18420"/>
    </cofactor>
</comment>
<evidence type="ECO:0000256" key="7">
    <source>
        <dbReference type="ARBA" id="ARBA00022505"/>
    </source>
</evidence>
<comment type="pathway">
    <text evidence="3 10">Cofactor biosynthesis; molybdopterin biosynthesis.</text>
</comment>
<dbReference type="InterPro" id="IPR036135">
    <property type="entry name" value="MoeA_linker/N_sf"/>
</dbReference>
<protein>
    <recommendedName>
        <fullName evidence="6 10">Molybdopterin molybdenumtransferase</fullName>
        <ecNumber evidence="5 10">2.10.1.1</ecNumber>
    </recommendedName>
</protein>
<evidence type="ECO:0000256" key="3">
    <source>
        <dbReference type="ARBA" id="ARBA00005046"/>
    </source>
</evidence>
<evidence type="ECO:0000256" key="8">
    <source>
        <dbReference type="ARBA" id="ARBA00023150"/>
    </source>
</evidence>
<dbReference type="InterPro" id="IPR005110">
    <property type="entry name" value="MoeA_linker/N"/>
</dbReference>
<evidence type="ECO:0000256" key="9">
    <source>
        <dbReference type="ARBA" id="ARBA00047317"/>
    </source>
</evidence>
<comment type="caution">
    <text evidence="12">The sequence shown here is derived from an EMBL/GenBank/DDBJ whole genome shotgun (WGS) entry which is preliminary data.</text>
</comment>
<dbReference type="PANTHER" id="PTHR10192">
    <property type="entry name" value="MOLYBDOPTERIN BIOSYNTHESIS PROTEIN"/>
    <property type="match status" value="1"/>
</dbReference>
<keyword evidence="10" id="KW-0460">Magnesium</keyword>
<keyword evidence="8 10" id="KW-0501">Molybdenum cofactor biosynthesis</keyword>
<dbReference type="RefSeq" id="WP_204906658.1">
    <property type="nucleotide sequence ID" value="NZ_JACJKS010000010.1"/>
</dbReference>
<reference evidence="12" key="1">
    <citation type="submission" date="2020-08" db="EMBL/GenBank/DDBJ databases">
        <authorList>
            <person name="Cejkova D."/>
            <person name="Kubasova T."/>
            <person name="Jahodarova E."/>
            <person name="Rychlik I."/>
        </authorList>
    </citation>
    <scope>NUCLEOTIDE SEQUENCE</scope>
    <source>
        <strain evidence="12">An582</strain>
    </source>
</reference>
<reference evidence="12" key="2">
    <citation type="journal article" date="2021" name="Sci. Rep.">
        <title>The distribution of antibiotic resistance genes in chicken gut microbiota commensals.</title>
        <authorList>
            <person name="Juricova H."/>
            <person name="Matiasovicova J."/>
            <person name="Kubasova T."/>
            <person name="Cejkova D."/>
            <person name="Rychlik I."/>
        </authorList>
    </citation>
    <scope>NUCLEOTIDE SEQUENCE</scope>
    <source>
        <strain evidence="12">An582</strain>
    </source>
</reference>
<name>A0A938XBS7_9CLOT</name>
<dbReference type="Gene3D" id="3.90.105.10">
    <property type="entry name" value="Molybdopterin biosynthesis moea protein, domain 2"/>
    <property type="match status" value="1"/>
</dbReference>
<dbReference type="Gene3D" id="2.40.340.10">
    <property type="entry name" value="MoeA, C-terminal, domain IV"/>
    <property type="match status" value="1"/>
</dbReference>
<dbReference type="InterPro" id="IPR005111">
    <property type="entry name" value="MoeA_C_domain_IV"/>
</dbReference>
<evidence type="ECO:0000256" key="6">
    <source>
        <dbReference type="ARBA" id="ARBA00021108"/>
    </source>
</evidence>
<dbReference type="SMART" id="SM00852">
    <property type="entry name" value="MoCF_biosynth"/>
    <property type="match status" value="1"/>
</dbReference>
<comment type="function">
    <text evidence="2">May be involved in the biosynthesis of molybdopterin.</text>
</comment>
<sequence length="410" mass="43358">MKLLQVDTVAQAREKLKQALQGQEVKTLRIPVGEALGKVLAEDVYAAEDVPGFDRSTVDGYAVRSADTSGASESLPTFLEITGEVEMGGAPAHGIGPGECMYIPTGGMLPLGADAVVMVEYCELFSDTEAAVYTSVPSGGNIVRRGDDLRKGEPALLKGTALRPQEIGLLSALGRQTVETVKPWGITIISTGDELIPSDGEMSPGKVRDINTHCLQAAARKAGLEIRGSYVLRDERELLRRTVQEAMEESDIVAVSGGSSKGRKDETASVISELAGGELLTQGLALKPGKPTILGYDGATETILLGLPGHPAAAMIVFQLLIGWLWEDRSGQRPSWPVPASLTVNIPAAPGRAVCQMVRLVADGDGTRKAVPVFGRSGLISTLTEADGYIMIPENKEGLKKGETVDVFLL</sequence>
<evidence type="ECO:0000313" key="13">
    <source>
        <dbReference type="Proteomes" id="UP000705508"/>
    </source>
</evidence>
<feature type="domain" description="MoaB/Mog" evidence="11">
    <location>
        <begin position="187"/>
        <end position="329"/>
    </location>
</feature>